<dbReference type="Proteomes" id="UP000241769">
    <property type="component" value="Unassembled WGS sequence"/>
</dbReference>
<sequence>MTHKAGIVPSLPGHSEVPFQPRQLLWNEIEPYLAPSEVDEIRLIIGNAILDENETLYTEVVALLEIWNGYKRKMESANANASPVSLGDSKDRMLLERKISILIDEIKKKCQHQGISLENTLLVETPREKNIVDYVTRNAPVRPRSASTNISSQSVNTPIDPRTPSMSPRNLDITRISPRLNVVQIEEVKDQIIAAVLEEKRLLLSDIEFLQKCLEDEWLWNASSTKTTEAPSYKDLKEFSTKLEKSYLSNSPPVALTTPTVSTLSKAPKEVGAVASSPGKTSTRRTSSTNLRTSIDHTSPKKETRKRDPTKS</sequence>
<dbReference type="PANTHER" id="PTHR28601:SF1">
    <property type="entry name" value="COILED-COIL DOMAIN-CONTAINING PROTEIN 24"/>
    <property type="match status" value="1"/>
</dbReference>
<comment type="caution">
    <text evidence="2">The sequence shown here is derived from an EMBL/GenBank/DDBJ whole genome shotgun (WGS) entry which is preliminary data.</text>
</comment>
<feature type="compositionally biased region" description="Polar residues" evidence="1">
    <location>
        <begin position="145"/>
        <end position="157"/>
    </location>
</feature>
<gene>
    <name evidence="2" type="ORF">PROFUN_04984</name>
</gene>
<dbReference type="OrthoDB" id="6022633at2759"/>
<dbReference type="Pfam" id="PF15669">
    <property type="entry name" value="CCDC24"/>
    <property type="match status" value="1"/>
</dbReference>
<evidence type="ECO:0000313" key="3">
    <source>
        <dbReference type="Proteomes" id="UP000241769"/>
    </source>
</evidence>
<feature type="region of interest" description="Disordered" evidence="1">
    <location>
        <begin position="248"/>
        <end position="312"/>
    </location>
</feature>
<evidence type="ECO:0000256" key="1">
    <source>
        <dbReference type="SAM" id="MobiDB-lite"/>
    </source>
</evidence>
<feature type="compositionally biased region" description="Polar residues" evidence="1">
    <location>
        <begin position="248"/>
        <end position="265"/>
    </location>
</feature>
<dbReference type="PANTHER" id="PTHR28601">
    <property type="entry name" value="COILED-COIL DOMAIN-CONTAINING PROTEIN 24"/>
    <property type="match status" value="1"/>
</dbReference>
<dbReference type="InterPro" id="IPR031367">
    <property type="entry name" value="CCDC24"/>
</dbReference>
<dbReference type="InParanoid" id="A0A2P6NSR2"/>
<accession>A0A2P6NSR2</accession>
<feature type="region of interest" description="Disordered" evidence="1">
    <location>
        <begin position="143"/>
        <end position="170"/>
    </location>
</feature>
<proteinExistence type="predicted"/>
<evidence type="ECO:0000313" key="2">
    <source>
        <dbReference type="EMBL" id="PRP87002.1"/>
    </source>
</evidence>
<feature type="compositionally biased region" description="Basic and acidic residues" evidence="1">
    <location>
        <begin position="294"/>
        <end position="312"/>
    </location>
</feature>
<organism evidence="2 3">
    <name type="scientific">Planoprotostelium fungivorum</name>
    <dbReference type="NCBI Taxonomy" id="1890364"/>
    <lineage>
        <taxon>Eukaryota</taxon>
        <taxon>Amoebozoa</taxon>
        <taxon>Evosea</taxon>
        <taxon>Variosea</taxon>
        <taxon>Cavosteliida</taxon>
        <taxon>Cavosteliaceae</taxon>
        <taxon>Planoprotostelium</taxon>
    </lineage>
</organism>
<protein>
    <submittedName>
        <fullName evidence="2">Uncharacterized protein</fullName>
    </submittedName>
</protein>
<dbReference type="AlphaFoldDB" id="A0A2P6NSR2"/>
<dbReference type="EMBL" id="MDYQ01000024">
    <property type="protein sequence ID" value="PRP87002.1"/>
    <property type="molecule type" value="Genomic_DNA"/>
</dbReference>
<keyword evidence="3" id="KW-1185">Reference proteome</keyword>
<name>A0A2P6NSR2_9EUKA</name>
<dbReference type="STRING" id="1890364.A0A2P6NSR2"/>
<feature type="compositionally biased region" description="Low complexity" evidence="1">
    <location>
        <begin position="276"/>
        <end position="293"/>
    </location>
</feature>
<reference evidence="2 3" key="1">
    <citation type="journal article" date="2018" name="Genome Biol. Evol.">
        <title>Multiple Roots of Fruiting Body Formation in Amoebozoa.</title>
        <authorList>
            <person name="Hillmann F."/>
            <person name="Forbes G."/>
            <person name="Novohradska S."/>
            <person name="Ferling I."/>
            <person name="Riege K."/>
            <person name="Groth M."/>
            <person name="Westermann M."/>
            <person name="Marz M."/>
            <person name="Spaller T."/>
            <person name="Winckler T."/>
            <person name="Schaap P."/>
            <person name="Glockner G."/>
        </authorList>
    </citation>
    <scope>NUCLEOTIDE SEQUENCE [LARGE SCALE GENOMIC DNA]</scope>
    <source>
        <strain evidence="2 3">Jena</strain>
    </source>
</reference>